<sequence>MEKMLIESGVFIKNKLGLCNTKGCYRKAVEDIEIECINVERCLCKKHLEQYKELTKKYYIGIDMASEEDRTFISKALVSTNEAVLVAVNEVKQEKNKSEHEKQLDKLYKLLKRVRKNRVKKKINKRISKLKGDEKCGKHRRDS</sequence>
<gene>
    <name evidence="1" type="ORF">A500_16445</name>
</gene>
<dbReference type="Proteomes" id="UP000013988">
    <property type="component" value="Unassembled WGS sequence"/>
</dbReference>
<comment type="caution">
    <text evidence="1">The sequence shown here is derived from an EMBL/GenBank/DDBJ whole genome shotgun (WGS) entry which is preliminary data.</text>
</comment>
<keyword evidence="2" id="KW-1185">Reference proteome</keyword>
<accession>R9BV01</accession>
<evidence type="ECO:0000313" key="1">
    <source>
        <dbReference type="EMBL" id="EOR20545.1"/>
    </source>
</evidence>
<dbReference type="PATRIC" id="fig|1202534.3.peg.3263"/>
<reference evidence="1 2" key="1">
    <citation type="submission" date="2013-03" db="EMBL/GenBank/DDBJ databases">
        <title>Whole genome shotgun sequencing of Clostridium sartagoforme AAU1.</title>
        <authorList>
            <person name="Joshi C.G."/>
            <person name="Duggirala S.M."/>
            <person name="Nathani N.M."/>
            <person name="Bhatt V.D."/>
            <person name="Patel A.K."/>
            <person name="Pandya P.R."/>
            <person name="KaPatel J.A."/>
        </authorList>
    </citation>
    <scope>NUCLEOTIDE SEQUENCE [LARGE SCALE GENOMIC DNA]</scope>
    <source>
        <strain evidence="1 2">AAU1</strain>
    </source>
</reference>
<dbReference type="EMBL" id="ASRV01000195">
    <property type="protein sequence ID" value="EOR20545.1"/>
    <property type="molecule type" value="Genomic_DNA"/>
</dbReference>
<evidence type="ECO:0000313" key="2">
    <source>
        <dbReference type="Proteomes" id="UP000013988"/>
    </source>
</evidence>
<dbReference type="RefSeq" id="WP_016208533.1">
    <property type="nucleotide sequence ID" value="NZ_ASRV01000195.1"/>
</dbReference>
<protein>
    <submittedName>
        <fullName evidence="1">Uncharacterized protein</fullName>
    </submittedName>
</protein>
<name>R9BV01_9CLOT</name>
<organism evidence="1 2">
    <name type="scientific">Clostridium sartagoforme AAU1</name>
    <dbReference type="NCBI Taxonomy" id="1202534"/>
    <lineage>
        <taxon>Bacteria</taxon>
        <taxon>Bacillati</taxon>
        <taxon>Bacillota</taxon>
        <taxon>Clostridia</taxon>
        <taxon>Eubacteriales</taxon>
        <taxon>Clostridiaceae</taxon>
        <taxon>Clostridium</taxon>
    </lineage>
</organism>
<dbReference type="AlphaFoldDB" id="R9BV01"/>
<proteinExistence type="predicted"/>